<keyword evidence="3" id="KW-1185">Reference proteome</keyword>
<evidence type="ECO:0000313" key="2">
    <source>
        <dbReference type="EMBL" id="MCS0500460.1"/>
    </source>
</evidence>
<dbReference type="Proteomes" id="UP001205337">
    <property type="component" value="Unassembled WGS sequence"/>
</dbReference>
<comment type="caution">
    <text evidence="2">The sequence shown here is derived from an EMBL/GenBank/DDBJ whole genome shotgun (WGS) entry which is preliminary data.</text>
</comment>
<name>A0ABT1ZIA9_9MICO</name>
<dbReference type="EMBL" id="JANTHX010000008">
    <property type="protein sequence ID" value="MCS0500460.1"/>
    <property type="molecule type" value="Genomic_DNA"/>
</dbReference>
<proteinExistence type="predicted"/>
<reference evidence="2 3" key="1">
    <citation type="submission" date="2022-08" db="EMBL/GenBank/DDBJ databases">
        <authorList>
            <person name="Li F."/>
        </authorList>
    </citation>
    <scope>NUCLEOTIDE SEQUENCE [LARGE SCALE GENOMIC DNA]</scope>
    <source>
        <strain evidence="2 3">10F1B-8-1</strain>
    </source>
</reference>
<protein>
    <submittedName>
        <fullName evidence="2">Uncharacterized protein</fullName>
    </submittedName>
</protein>
<feature type="compositionally biased region" description="Basic and acidic residues" evidence="1">
    <location>
        <begin position="1"/>
        <end position="12"/>
    </location>
</feature>
<feature type="region of interest" description="Disordered" evidence="1">
    <location>
        <begin position="1"/>
        <end position="25"/>
    </location>
</feature>
<sequence length="81" mass="9594">MDRRTPESDGERQRRRRARNVAREPWQVERDRRRLRPGGLKTCARCRRSLPFHAFPDRTRERDGLDTRCYGCIAAARAARA</sequence>
<accession>A0ABT1ZIA9</accession>
<gene>
    <name evidence="2" type="ORF">NUH29_12965</name>
</gene>
<dbReference type="RefSeq" id="WP_258799629.1">
    <property type="nucleotide sequence ID" value="NZ_JANTHX010000008.1"/>
</dbReference>
<evidence type="ECO:0000313" key="3">
    <source>
        <dbReference type="Proteomes" id="UP001205337"/>
    </source>
</evidence>
<organism evidence="2 3">
    <name type="scientific">Protaetiibacter mangrovi</name>
    <dbReference type="NCBI Taxonomy" id="2970926"/>
    <lineage>
        <taxon>Bacteria</taxon>
        <taxon>Bacillati</taxon>
        <taxon>Actinomycetota</taxon>
        <taxon>Actinomycetes</taxon>
        <taxon>Micrococcales</taxon>
        <taxon>Microbacteriaceae</taxon>
        <taxon>Protaetiibacter</taxon>
    </lineage>
</organism>
<evidence type="ECO:0000256" key="1">
    <source>
        <dbReference type="SAM" id="MobiDB-lite"/>
    </source>
</evidence>